<reference evidence="2 3" key="1">
    <citation type="submission" date="2014-08" db="EMBL/GenBank/DDBJ databases">
        <title>Comparative genomics of the Paenibacillus odorifer group.</title>
        <authorList>
            <person name="den Bakker H.C."/>
            <person name="Tsai Y.-C."/>
            <person name="Martin N."/>
            <person name="Korlach J."/>
            <person name="Wiedmann M."/>
        </authorList>
    </citation>
    <scope>NUCLEOTIDE SEQUENCE [LARGE SCALE GENOMIC DNA]</scope>
    <source>
        <strain evidence="2 3">DSM 15220</strain>
    </source>
</reference>
<name>A0A089MI13_9BACL</name>
<dbReference type="eggNOG" id="ENOG50305U3">
    <property type="taxonomic scope" value="Bacteria"/>
</dbReference>
<accession>A0A089MI13</accession>
<organism evidence="2 3">
    <name type="scientific">Paenibacillus graminis</name>
    <dbReference type="NCBI Taxonomy" id="189425"/>
    <lineage>
        <taxon>Bacteria</taxon>
        <taxon>Bacillati</taxon>
        <taxon>Bacillota</taxon>
        <taxon>Bacilli</taxon>
        <taxon>Bacillales</taxon>
        <taxon>Paenibacillaceae</taxon>
        <taxon>Paenibacillus</taxon>
    </lineage>
</organism>
<protein>
    <submittedName>
        <fullName evidence="2">Uncharacterized protein</fullName>
    </submittedName>
</protein>
<dbReference type="OrthoDB" id="2650241at2"/>
<feature type="transmembrane region" description="Helical" evidence="1">
    <location>
        <begin position="41"/>
        <end position="63"/>
    </location>
</feature>
<evidence type="ECO:0000313" key="3">
    <source>
        <dbReference type="Proteomes" id="UP000029500"/>
    </source>
</evidence>
<feature type="transmembrane region" description="Helical" evidence="1">
    <location>
        <begin position="6"/>
        <end position="29"/>
    </location>
</feature>
<dbReference type="KEGG" id="pgm:PGRAT_28905"/>
<keyword evidence="1" id="KW-1133">Transmembrane helix</keyword>
<evidence type="ECO:0000256" key="1">
    <source>
        <dbReference type="SAM" id="Phobius"/>
    </source>
</evidence>
<keyword evidence="3" id="KW-1185">Reference proteome</keyword>
<dbReference type="STRING" id="189425.PGRAT_28905"/>
<proteinExistence type="predicted"/>
<keyword evidence="1" id="KW-0472">Membrane</keyword>
<keyword evidence="1" id="KW-0812">Transmembrane</keyword>
<dbReference type="RefSeq" id="WP_025705076.1">
    <property type="nucleotide sequence ID" value="NZ_CP009287.1"/>
</dbReference>
<evidence type="ECO:0000313" key="2">
    <source>
        <dbReference type="EMBL" id="AIQ71163.1"/>
    </source>
</evidence>
<dbReference type="EMBL" id="CP009287">
    <property type="protein sequence ID" value="AIQ71163.1"/>
    <property type="molecule type" value="Genomic_DNA"/>
</dbReference>
<feature type="transmembrane region" description="Helical" evidence="1">
    <location>
        <begin position="83"/>
        <end position="102"/>
    </location>
</feature>
<gene>
    <name evidence="2" type="ORF">PGRAT_28905</name>
</gene>
<dbReference type="Proteomes" id="UP000029500">
    <property type="component" value="Chromosome"/>
</dbReference>
<sequence length="130" mass="14233">MGVMDRLLLIAYSVSLICALLLIAALFLYFRRRLRAKAVSLFMLAAFLFLGAYTVKMAVALWIRFTAVSGADSVLASLKTEAWAVAQTGTAIGLLILTLLVFTKRRDLFIVLQEVKKGGVSHADPNANQK</sequence>
<dbReference type="AlphaFoldDB" id="A0A089MI13"/>
<dbReference type="HOGENOM" id="CLU_159969_0_0_9"/>